<dbReference type="InterPro" id="IPR015424">
    <property type="entry name" value="PyrdxlP-dep_Trfase"/>
</dbReference>
<dbReference type="InterPro" id="IPR015421">
    <property type="entry name" value="PyrdxlP-dep_Trfase_major"/>
</dbReference>
<dbReference type="EMBL" id="CP063458">
    <property type="protein sequence ID" value="QOV90059.1"/>
    <property type="molecule type" value="Genomic_DNA"/>
</dbReference>
<proteinExistence type="inferred from homology"/>
<evidence type="ECO:0000256" key="2">
    <source>
        <dbReference type="ARBA" id="ARBA00007441"/>
    </source>
</evidence>
<evidence type="ECO:0000313" key="9">
    <source>
        <dbReference type="Proteomes" id="UP000593765"/>
    </source>
</evidence>
<dbReference type="Gene3D" id="3.40.640.10">
    <property type="entry name" value="Type I PLP-dependent aspartate aminotransferase-like (Major domain)"/>
    <property type="match status" value="1"/>
</dbReference>
<name>A0A7M2WXC3_9BACT</name>
<protein>
    <recommendedName>
        <fullName evidence="6">Aminotransferase</fullName>
        <ecNumber evidence="6">2.6.1.-</ecNumber>
    </recommendedName>
</protein>
<evidence type="ECO:0000256" key="5">
    <source>
        <dbReference type="ARBA" id="ARBA00022898"/>
    </source>
</evidence>
<evidence type="ECO:0000256" key="4">
    <source>
        <dbReference type="ARBA" id="ARBA00022679"/>
    </source>
</evidence>
<dbReference type="Pfam" id="PF00155">
    <property type="entry name" value="Aminotran_1_2"/>
    <property type="match status" value="1"/>
</dbReference>
<dbReference type="GO" id="GO:0030170">
    <property type="term" value="F:pyridoxal phosphate binding"/>
    <property type="evidence" value="ECO:0007669"/>
    <property type="project" value="InterPro"/>
</dbReference>
<evidence type="ECO:0000256" key="3">
    <source>
        <dbReference type="ARBA" id="ARBA00022576"/>
    </source>
</evidence>
<dbReference type="EC" id="2.6.1.-" evidence="6"/>
<organism evidence="8 9">
    <name type="scientific">Humisphaera borealis</name>
    <dbReference type="NCBI Taxonomy" id="2807512"/>
    <lineage>
        <taxon>Bacteria</taxon>
        <taxon>Pseudomonadati</taxon>
        <taxon>Planctomycetota</taxon>
        <taxon>Phycisphaerae</taxon>
        <taxon>Tepidisphaerales</taxon>
        <taxon>Tepidisphaeraceae</taxon>
        <taxon>Humisphaera</taxon>
    </lineage>
</organism>
<evidence type="ECO:0000256" key="6">
    <source>
        <dbReference type="RuleBase" id="RU000481"/>
    </source>
</evidence>
<evidence type="ECO:0000259" key="7">
    <source>
        <dbReference type="Pfam" id="PF00155"/>
    </source>
</evidence>
<dbReference type="FunFam" id="3.40.640.10:FF:000033">
    <property type="entry name" value="Aspartate aminotransferase"/>
    <property type="match status" value="1"/>
</dbReference>
<dbReference type="KEGG" id="hbs:IPV69_01410"/>
<dbReference type="InterPro" id="IPR015422">
    <property type="entry name" value="PyrdxlP-dep_Trfase_small"/>
</dbReference>
<dbReference type="PANTHER" id="PTHR46383">
    <property type="entry name" value="ASPARTATE AMINOTRANSFERASE"/>
    <property type="match status" value="1"/>
</dbReference>
<dbReference type="AlphaFoldDB" id="A0A7M2WXC3"/>
<comment type="similarity">
    <text evidence="2 6">Belongs to the class-I pyridoxal-phosphate-dependent aminotransferase family.</text>
</comment>
<accession>A0A7M2WXC3</accession>
<dbReference type="Gene3D" id="3.90.1150.10">
    <property type="entry name" value="Aspartate Aminotransferase, domain 1"/>
    <property type="match status" value="1"/>
</dbReference>
<comment type="cofactor">
    <cofactor evidence="1 6">
        <name>pyridoxal 5'-phosphate</name>
        <dbReference type="ChEBI" id="CHEBI:597326"/>
    </cofactor>
</comment>
<keyword evidence="9" id="KW-1185">Reference proteome</keyword>
<dbReference type="Proteomes" id="UP000593765">
    <property type="component" value="Chromosome"/>
</dbReference>
<dbReference type="InterPro" id="IPR050596">
    <property type="entry name" value="AspAT/PAT-like"/>
</dbReference>
<feature type="domain" description="Aminotransferase class I/classII large" evidence="7">
    <location>
        <begin position="33"/>
        <end position="369"/>
    </location>
</feature>
<reference evidence="8 9" key="1">
    <citation type="submission" date="2020-10" db="EMBL/GenBank/DDBJ databases">
        <title>Wide distribution of Phycisphaera-like planctomycetes from WD2101 soil group in peatlands and genome analysis of the first cultivated representative.</title>
        <authorList>
            <person name="Dedysh S.N."/>
            <person name="Beletsky A.V."/>
            <person name="Ivanova A."/>
            <person name="Kulichevskaya I.S."/>
            <person name="Suzina N.E."/>
            <person name="Philippov D.A."/>
            <person name="Rakitin A.L."/>
            <person name="Mardanov A.V."/>
            <person name="Ravin N.V."/>
        </authorList>
    </citation>
    <scope>NUCLEOTIDE SEQUENCE [LARGE SCALE GENOMIC DNA]</scope>
    <source>
        <strain evidence="8 9">M1803</strain>
    </source>
</reference>
<dbReference type="InterPro" id="IPR004839">
    <property type="entry name" value="Aminotransferase_I/II_large"/>
</dbReference>
<dbReference type="PROSITE" id="PS00105">
    <property type="entry name" value="AA_TRANSFER_CLASS_1"/>
    <property type="match status" value="1"/>
</dbReference>
<dbReference type="PANTHER" id="PTHR46383:SF3">
    <property type="entry name" value="ASPARTATE AMINOTRANSFERASE-RELATED"/>
    <property type="match status" value="1"/>
</dbReference>
<keyword evidence="3 6" id="KW-0032">Aminotransferase</keyword>
<dbReference type="GO" id="GO:0008483">
    <property type="term" value="F:transaminase activity"/>
    <property type="evidence" value="ECO:0007669"/>
    <property type="project" value="UniProtKB-KW"/>
</dbReference>
<evidence type="ECO:0000256" key="1">
    <source>
        <dbReference type="ARBA" id="ARBA00001933"/>
    </source>
</evidence>
<dbReference type="GO" id="GO:0006520">
    <property type="term" value="P:amino acid metabolic process"/>
    <property type="evidence" value="ECO:0007669"/>
    <property type="project" value="InterPro"/>
</dbReference>
<dbReference type="InterPro" id="IPR004838">
    <property type="entry name" value="NHTrfase_class1_PyrdxlP-BS"/>
</dbReference>
<dbReference type="CDD" id="cd00609">
    <property type="entry name" value="AAT_like"/>
    <property type="match status" value="1"/>
</dbReference>
<gene>
    <name evidence="8" type="ORF">IPV69_01410</name>
</gene>
<evidence type="ECO:0000313" key="8">
    <source>
        <dbReference type="EMBL" id="QOV90059.1"/>
    </source>
</evidence>
<dbReference type="SUPFAM" id="SSF53383">
    <property type="entry name" value="PLP-dependent transferases"/>
    <property type="match status" value="1"/>
</dbReference>
<keyword evidence="4 6" id="KW-0808">Transferase</keyword>
<dbReference type="RefSeq" id="WP_206293129.1">
    <property type="nucleotide sequence ID" value="NZ_CP063458.1"/>
</dbReference>
<sequence>MPRNLNDFLSARSKGVDASGIRKVFDLAAKMKDPINFSIGLPDFDVPDVAKEMAITSIRRGDNRYTQTQGIAPLRDRLRADLSKEFGRDVGEVLITSGVSGGLMLAMQAVMDPGDEAIFLDPYFVMYKHLLTLTGGKPVIVDSYPDFRFHADRVEAAITPKTKLLILNSPSNPTGIVMTEEEVRSAVEVARKHDLLILSDEIYEPFLYDAARGLPSAAHAYDRTIVLRGFSKSHAMTGWRLGYAFGPAEIIAQMTKLQQYTFVCAPSPFQHAALAALDVPMTDYVAAYRKKRDMAYEMLSRKFEIQKPQGAFYIFPKAPAGLTATQFVTKAIDNNVLIIPGSVFSERDTHFRISYATTDEKLAQGCEVLCGLV</sequence>
<keyword evidence="5" id="KW-0663">Pyridoxal phosphate</keyword>